<organism evidence="2 3">
    <name type="scientific">Spirosoma validum</name>
    <dbReference type="NCBI Taxonomy" id="2771355"/>
    <lineage>
        <taxon>Bacteria</taxon>
        <taxon>Pseudomonadati</taxon>
        <taxon>Bacteroidota</taxon>
        <taxon>Cytophagia</taxon>
        <taxon>Cytophagales</taxon>
        <taxon>Cytophagaceae</taxon>
        <taxon>Spirosoma</taxon>
    </lineage>
</organism>
<dbReference type="GO" id="GO:0016787">
    <property type="term" value="F:hydrolase activity"/>
    <property type="evidence" value="ECO:0007669"/>
    <property type="project" value="UniProtKB-KW"/>
</dbReference>
<keyword evidence="3" id="KW-1185">Reference proteome</keyword>
<keyword evidence="2" id="KW-0378">Hydrolase</keyword>
<gene>
    <name evidence="2" type="ORF">IC230_20420</name>
</gene>
<accession>A0A927B4M1</accession>
<dbReference type="InterPro" id="IPR050471">
    <property type="entry name" value="AB_hydrolase"/>
</dbReference>
<dbReference type="AlphaFoldDB" id="A0A927B4M1"/>
<dbReference type="InterPro" id="IPR000073">
    <property type="entry name" value="AB_hydrolase_1"/>
</dbReference>
<evidence type="ECO:0000313" key="2">
    <source>
        <dbReference type="EMBL" id="MBD2755278.1"/>
    </source>
</evidence>
<evidence type="ECO:0000313" key="3">
    <source>
        <dbReference type="Proteomes" id="UP000653797"/>
    </source>
</evidence>
<dbReference type="Proteomes" id="UP000653797">
    <property type="component" value="Unassembled WGS sequence"/>
</dbReference>
<feature type="domain" description="AB hydrolase-1" evidence="1">
    <location>
        <begin position="54"/>
        <end position="261"/>
    </location>
</feature>
<evidence type="ECO:0000259" key="1">
    <source>
        <dbReference type="Pfam" id="PF12697"/>
    </source>
</evidence>
<protein>
    <submittedName>
        <fullName evidence="2">Alpha/beta hydrolase</fullName>
    </submittedName>
</protein>
<dbReference type="PRINTS" id="PR00111">
    <property type="entry name" value="ABHYDROLASE"/>
</dbReference>
<dbReference type="SUPFAM" id="SSF53474">
    <property type="entry name" value="alpha/beta-Hydrolases"/>
    <property type="match status" value="1"/>
</dbReference>
<dbReference type="Pfam" id="PF12697">
    <property type="entry name" value="Abhydrolase_6"/>
    <property type="match status" value="1"/>
</dbReference>
<dbReference type="InterPro" id="IPR029058">
    <property type="entry name" value="AB_hydrolase_fold"/>
</dbReference>
<sequence length="284" mass="31636">MTKRFDACFLIWFVLALFYQVAIQAQVPVAPNGRFATVKGLKLYYEETGNGMPLLLMSGFGRTASDWQPFTPQLSKYFRVIALDIPGHGRSDYMDTTDVYLHKKAAEYILGLLDLLHIDSVHVLGASSGGFITLYIATLRPQLAKKIVVVGGQVYYSTTTRKVITGLGGPEKNPILPLEALLNTHGNQKGTLLARQFWNFRNVYGDPSFTADILSTIKAKALIIHGDNDPIAPVSNAWDMYQNIPKAHLWVVPNGGHVPFAVPGNQDEFVRRVVEFLQGDWDRK</sequence>
<dbReference type="PANTHER" id="PTHR43433:SF5">
    <property type="entry name" value="AB HYDROLASE-1 DOMAIN-CONTAINING PROTEIN"/>
    <property type="match status" value="1"/>
</dbReference>
<name>A0A927B4M1_9BACT</name>
<dbReference type="EMBL" id="JACXAA010000008">
    <property type="protein sequence ID" value="MBD2755278.1"/>
    <property type="molecule type" value="Genomic_DNA"/>
</dbReference>
<dbReference type="RefSeq" id="WP_191040908.1">
    <property type="nucleotide sequence ID" value="NZ_JACXAA010000008.1"/>
</dbReference>
<proteinExistence type="predicted"/>
<comment type="caution">
    <text evidence="2">The sequence shown here is derived from an EMBL/GenBank/DDBJ whole genome shotgun (WGS) entry which is preliminary data.</text>
</comment>
<dbReference type="Gene3D" id="3.40.50.1820">
    <property type="entry name" value="alpha/beta hydrolase"/>
    <property type="match status" value="1"/>
</dbReference>
<dbReference type="PANTHER" id="PTHR43433">
    <property type="entry name" value="HYDROLASE, ALPHA/BETA FOLD FAMILY PROTEIN"/>
    <property type="match status" value="1"/>
</dbReference>
<reference evidence="2" key="1">
    <citation type="submission" date="2020-09" db="EMBL/GenBank/DDBJ databases">
        <authorList>
            <person name="Kim M.K."/>
        </authorList>
    </citation>
    <scope>NUCLEOTIDE SEQUENCE</scope>
    <source>
        <strain evidence="2">BT704</strain>
    </source>
</reference>